<dbReference type="InterPro" id="IPR036013">
    <property type="entry name" value="Band_7/SPFH_dom_sf"/>
</dbReference>
<proteinExistence type="predicted"/>
<evidence type="ECO:0000313" key="4">
    <source>
        <dbReference type="Proteomes" id="UP000570474"/>
    </source>
</evidence>
<dbReference type="SUPFAM" id="SSF117892">
    <property type="entry name" value="Band 7/SPFH domain"/>
    <property type="match status" value="1"/>
</dbReference>
<dbReference type="PANTHER" id="PTHR43327:SF10">
    <property type="entry name" value="STOMATIN-LIKE PROTEIN 2, MITOCHONDRIAL"/>
    <property type="match status" value="1"/>
</dbReference>
<dbReference type="RefSeq" id="WP_168871164.1">
    <property type="nucleotide sequence ID" value="NZ_JABAIA010000001.1"/>
</dbReference>
<reference evidence="3 4" key="1">
    <citation type="submission" date="2020-04" db="EMBL/GenBank/DDBJ databases">
        <authorList>
            <person name="Yin C."/>
        </authorList>
    </citation>
    <scope>NUCLEOTIDE SEQUENCE [LARGE SCALE GENOMIC DNA]</scope>
    <source>
        <strain evidence="3 4">Ae27</strain>
    </source>
</reference>
<dbReference type="GO" id="GO:0016020">
    <property type="term" value="C:membrane"/>
    <property type="evidence" value="ECO:0007669"/>
    <property type="project" value="UniProtKB-SubCell"/>
</dbReference>
<sequence length="310" mass="34928">MNVFLMILGFLALIVILSSFVTVQQGNVAITTIFGKYNRILFPGLNWKIPLIEKVFKKISIQNRSVELEFQAITIDQANVYFKAMLLYSVWNQEEETLKNVAFKFMDERSFMQALVRTIEGSIRGFVATKRQAEVLGLRKDITEHVKEQIDKTLEEWGFHLLDLQMNDITFDEVIMKSMAQVVASNNLKAAAENEGQALLITKTKAAEADGNAIKIAAEAERQAAQLRGMGVALFREEVAKGMTTAAKEMQQANLDTSVILFSMWTEAIKNFAENSKGNVIFLDGSSEGMDQTMKQMMAMNKLMQNQNQK</sequence>
<dbReference type="PANTHER" id="PTHR43327">
    <property type="entry name" value="STOMATIN-LIKE PROTEIN 2, MITOCHONDRIAL"/>
    <property type="match status" value="1"/>
</dbReference>
<gene>
    <name evidence="3" type="ORF">HGH92_13180</name>
</gene>
<organism evidence="3 4">
    <name type="scientific">Chitinophaga varians</name>
    <dbReference type="NCBI Taxonomy" id="2202339"/>
    <lineage>
        <taxon>Bacteria</taxon>
        <taxon>Pseudomonadati</taxon>
        <taxon>Bacteroidota</taxon>
        <taxon>Chitinophagia</taxon>
        <taxon>Chitinophagales</taxon>
        <taxon>Chitinophagaceae</taxon>
        <taxon>Chitinophaga</taxon>
    </lineage>
</organism>
<dbReference type="SMART" id="SM00244">
    <property type="entry name" value="PHB"/>
    <property type="match status" value="1"/>
</dbReference>
<protein>
    <submittedName>
        <fullName evidence="3">SPFH domain-containing protein</fullName>
    </submittedName>
</protein>
<accession>A0A847RW99</accession>
<dbReference type="Proteomes" id="UP000570474">
    <property type="component" value="Unassembled WGS sequence"/>
</dbReference>
<comment type="subcellular location">
    <subcellularLocation>
        <location evidence="1">Membrane</location>
        <topology evidence="1">Single-pass membrane protein</topology>
    </subcellularLocation>
</comment>
<comment type="caution">
    <text evidence="3">The sequence shown here is derived from an EMBL/GenBank/DDBJ whole genome shotgun (WGS) entry which is preliminary data.</text>
</comment>
<dbReference type="AlphaFoldDB" id="A0A847RW99"/>
<evidence type="ECO:0000259" key="2">
    <source>
        <dbReference type="SMART" id="SM00244"/>
    </source>
</evidence>
<feature type="domain" description="Band 7" evidence="2">
    <location>
        <begin position="18"/>
        <end position="183"/>
    </location>
</feature>
<evidence type="ECO:0000256" key="1">
    <source>
        <dbReference type="ARBA" id="ARBA00004167"/>
    </source>
</evidence>
<evidence type="ECO:0000313" key="3">
    <source>
        <dbReference type="EMBL" id="NLR65265.1"/>
    </source>
</evidence>
<keyword evidence="4" id="KW-1185">Reference proteome</keyword>
<name>A0A847RW99_9BACT</name>
<dbReference type="Gene3D" id="3.30.479.30">
    <property type="entry name" value="Band 7 domain"/>
    <property type="match status" value="1"/>
</dbReference>
<dbReference type="EMBL" id="JABAIA010000001">
    <property type="protein sequence ID" value="NLR65265.1"/>
    <property type="molecule type" value="Genomic_DNA"/>
</dbReference>
<dbReference type="Pfam" id="PF01145">
    <property type="entry name" value="Band_7"/>
    <property type="match status" value="1"/>
</dbReference>
<dbReference type="InterPro" id="IPR001107">
    <property type="entry name" value="Band_7"/>
</dbReference>
<dbReference type="InterPro" id="IPR050710">
    <property type="entry name" value="Band7/mec-2_domain"/>
</dbReference>